<dbReference type="OrthoDB" id="9776281at2"/>
<keyword evidence="6 8" id="KW-0067">ATP-binding</keyword>
<dbReference type="GO" id="GO:0005524">
    <property type="term" value="F:ATP binding"/>
    <property type="evidence" value="ECO:0007669"/>
    <property type="project" value="UniProtKB-UniRule"/>
</dbReference>
<keyword evidence="4 8" id="KW-0479">Metal-binding</keyword>
<comment type="catalytic activity">
    <reaction evidence="8">
        <text>L-seryl-[protein] + ATP = 3-O-(5'-adenylyl)-L-seryl-[protein] + diphosphate</text>
        <dbReference type="Rhea" id="RHEA:58120"/>
        <dbReference type="Rhea" id="RHEA-COMP:9863"/>
        <dbReference type="Rhea" id="RHEA-COMP:15073"/>
        <dbReference type="ChEBI" id="CHEBI:29999"/>
        <dbReference type="ChEBI" id="CHEBI:30616"/>
        <dbReference type="ChEBI" id="CHEBI:33019"/>
        <dbReference type="ChEBI" id="CHEBI:142516"/>
        <dbReference type="EC" id="2.7.7.108"/>
    </reaction>
</comment>
<dbReference type="Pfam" id="PF02696">
    <property type="entry name" value="SelO"/>
    <property type="match status" value="1"/>
</dbReference>
<dbReference type="InterPro" id="IPR003846">
    <property type="entry name" value="SelO"/>
</dbReference>
<dbReference type="PANTHER" id="PTHR32057:SF14">
    <property type="entry name" value="PROTEIN ADENYLYLTRANSFERASE SELO, MITOCHONDRIAL"/>
    <property type="match status" value="1"/>
</dbReference>
<evidence type="ECO:0000256" key="8">
    <source>
        <dbReference type="HAMAP-Rule" id="MF_00692"/>
    </source>
</evidence>
<dbReference type="GO" id="GO:0000287">
    <property type="term" value="F:magnesium ion binding"/>
    <property type="evidence" value="ECO:0007669"/>
    <property type="project" value="UniProtKB-UniRule"/>
</dbReference>
<dbReference type="EC" id="2.7.7.-" evidence="8"/>
<keyword evidence="7 8" id="KW-0460">Magnesium</keyword>
<feature type="binding site" evidence="8">
    <location>
        <position position="88"/>
    </location>
    <ligand>
        <name>ATP</name>
        <dbReference type="ChEBI" id="CHEBI:30616"/>
    </ligand>
</feature>
<comment type="catalytic activity">
    <reaction evidence="8">
        <text>L-seryl-[protein] + UTP = O-(5'-uridylyl)-L-seryl-[protein] + diphosphate</text>
        <dbReference type="Rhea" id="RHEA:64604"/>
        <dbReference type="Rhea" id="RHEA-COMP:9863"/>
        <dbReference type="Rhea" id="RHEA-COMP:16635"/>
        <dbReference type="ChEBI" id="CHEBI:29999"/>
        <dbReference type="ChEBI" id="CHEBI:33019"/>
        <dbReference type="ChEBI" id="CHEBI:46398"/>
        <dbReference type="ChEBI" id="CHEBI:156051"/>
    </reaction>
</comment>
<comment type="similarity">
    <text evidence="1 8">Belongs to the SELO family.</text>
</comment>
<feature type="binding site" evidence="8">
    <location>
        <position position="121"/>
    </location>
    <ligand>
        <name>ATP</name>
        <dbReference type="ChEBI" id="CHEBI:30616"/>
    </ligand>
</feature>
<feature type="binding site" evidence="8">
    <location>
        <position position="178"/>
    </location>
    <ligand>
        <name>ATP</name>
        <dbReference type="ChEBI" id="CHEBI:30616"/>
    </ligand>
</feature>
<dbReference type="Proteomes" id="UP000183987">
    <property type="component" value="Unassembled WGS sequence"/>
</dbReference>
<proteinExistence type="inferred from homology"/>
<comment type="catalytic activity">
    <reaction evidence="8">
        <text>L-threonyl-[protein] + ATP = 3-O-(5'-adenylyl)-L-threonyl-[protein] + diphosphate</text>
        <dbReference type="Rhea" id="RHEA:54292"/>
        <dbReference type="Rhea" id="RHEA-COMP:11060"/>
        <dbReference type="Rhea" id="RHEA-COMP:13847"/>
        <dbReference type="ChEBI" id="CHEBI:30013"/>
        <dbReference type="ChEBI" id="CHEBI:30616"/>
        <dbReference type="ChEBI" id="CHEBI:33019"/>
        <dbReference type="ChEBI" id="CHEBI:138113"/>
        <dbReference type="EC" id="2.7.7.108"/>
    </reaction>
</comment>
<keyword evidence="8" id="KW-0464">Manganese</keyword>
<feature type="binding site" evidence="8">
    <location>
        <position position="85"/>
    </location>
    <ligand>
        <name>ATP</name>
        <dbReference type="ChEBI" id="CHEBI:30616"/>
    </ligand>
</feature>
<dbReference type="GO" id="GO:0030145">
    <property type="term" value="F:manganese ion binding"/>
    <property type="evidence" value="ECO:0007669"/>
    <property type="project" value="UniProtKB-UniRule"/>
</dbReference>
<keyword evidence="3 8" id="KW-0548">Nucleotidyltransferase</keyword>
<feature type="binding site" evidence="8">
    <location>
        <position position="87"/>
    </location>
    <ligand>
        <name>ATP</name>
        <dbReference type="ChEBI" id="CHEBI:30616"/>
    </ligand>
</feature>
<comment type="catalytic activity">
    <reaction evidence="8">
        <text>L-tyrosyl-[protein] + ATP = O-(5'-adenylyl)-L-tyrosyl-[protein] + diphosphate</text>
        <dbReference type="Rhea" id="RHEA:54288"/>
        <dbReference type="Rhea" id="RHEA-COMP:10136"/>
        <dbReference type="Rhea" id="RHEA-COMP:13846"/>
        <dbReference type="ChEBI" id="CHEBI:30616"/>
        <dbReference type="ChEBI" id="CHEBI:33019"/>
        <dbReference type="ChEBI" id="CHEBI:46858"/>
        <dbReference type="ChEBI" id="CHEBI:83624"/>
        <dbReference type="EC" id="2.7.7.108"/>
    </reaction>
</comment>
<dbReference type="EC" id="2.7.7.108" evidence="8"/>
<evidence type="ECO:0000313" key="10">
    <source>
        <dbReference type="Proteomes" id="UP000183987"/>
    </source>
</evidence>
<keyword evidence="5 8" id="KW-0547">Nucleotide-binding</keyword>
<evidence type="ECO:0000313" key="9">
    <source>
        <dbReference type="EMBL" id="SHE50879.1"/>
    </source>
</evidence>
<comment type="cofactor">
    <cofactor evidence="8">
        <name>Mg(2+)</name>
        <dbReference type="ChEBI" id="CHEBI:18420"/>
    </cofactor>
    <cofactor evidence="8">
        <name>Mn(2+)</name>
        <dbReference type="ChEBI" id="CHEBI:29035"/>
    </cofactor>
</comment>
<dbReference type="STRING" id="366533.SAMN05444339_101574"/>
<feature type="binding site" evidence="8">
    <location>
        <position position="171"/>
    </location>
    <ligand>
        <name>ATP</name>
        <dbReference type="ChEBI" id="CHEBI:30616"/>
    </ligand>
</feature>
<comment type="catalytic activity">
    <reaction evidence="8">
        <text>L-tyrosyl-[protein] + UTP = O-(5'-uridylyl)-L-tyrosyl-[protein] + diphosphate</text>
        <dbReference type="Rhea" id="RHEA:83887"/>
        <dbReference type="Rhea" id="RHEA-COMP:10136"/>
        <dbReference type="Rhea" id="RHEA-COMP:20238"/>
        <dbReference type="ChEBI" id="CHEBI:33019"/>
        <dbReference type="ChEBI" id="CHEBI:46398"/>
        <dbReference type="ChEBI" id="CHEBI:46858"/>
        <dbReference type="ChEBI" id="CHEBI:90602"/>
    </reaction>
</comment>
<accession>A0A1M4U2A8</accession>
<reference evidence="10" key="1">
    <citation type="submission" date="2016-11" db="EMBL/GenBank/DDBJ databases">
        <authorList>
            <person name="Varghese N."/>
            <person name="Submissions S."/>
        </authorList>
    </citation>
    <scope>NUCLEOTIDE SEQUENCE [LARGE SCALE GENOMIC DNA]</scope>
    <source>
        <strain evidence="10">DSM 29326</strain>
    </source>
</reference>
<comment type="catalytic activity">
    <reaction evidence="8">
        <text>L-histidyl-[protein] + UTP = N(tele)-(5'-uridylyl)-L-histidyl-[protein] + diphosphate</text>
        <dbReference type="Rhea" id="RHEA:83891"/>
        <dbReference type="Rhea" id="RHEA-COMP:9745"/>
        <dbReference type="Rhea" id="RHEA-COMP:20239"/>
        <dbReference type="ChEBI" id="CHEBI:29979"/>
        <dbReference type="ChEBI" id="CHEBI:33019"/>
        <dbReference type="ChEBI" id="CHEBI:46398"/>
        <dbReference type="ChEBI" id="CHEBI:233474"/>
    </reaction>
</comment>
<evidence type="ECO:0000256" key="4">
    <source>
        <dbReference type="ARBA" id="ARBA00022723"/>
    </source>
</evidence>
<evidence type="ECO:0000256" key="6">
    <source>
        <dbReference type="ARBA" id="ARBA00022840"/>
    </source>
</evidence>
<protein>
    <recommendedName>
        <fullName evidence="8">Protein nucleotidyltransferase YdiU</fullName>
        <ecNumber evidence="8">2.7.7.-</ecNumber>
    </recommendedName>
    <alternativeName>
        <fullName evidence="8">Protein adenylyltransferase YdiU</fullName>
        <ecNumber evidence="8">2.7.7.108</ecNumber>
    </alternativeName>
    <alternativeName>
        <fullName evidence="8">Protein uridylyltransferase YdiU</fullName>
        <ecNumber evidence="8">2.7.7.-</ecNumber>
    </alternativeName>
</protein>
<feature type="binding site" evidence="8">
    <location>
        <position position="244"/>
    </location>
    <ligand>
        <name>Mg(2+)</name>
        <dbReference type="ChEBI" id="CHEBI:18420"/>
    </ligand>
</feature>
<dbReference type="HAMAP" id="MF_00692">
    <property type="entry name" value="SelO"/>
    <property type="match status" value="1"/>
</dbReference>
<dbReference type="AlphaFoldDB" id="A0A1M4U2A8"/>
<evidence type="ECO:0000256" key="5">
    <source>
        <dbReference type="ARBA" id="ARBA00022741"/>
    </source>
</evidence>
<comment type="function">
    <text evidence="8">Nucleotidyltransferase involved in the post-translational modification of proteins. It can catalyze the addition of adenosine monophosphate (AMP) or uridine monophosphate (UMP) to a protein, resulting in modifications known as AMPylation and UMPylation.</text>
</comment>
<keyword evidence="10" id="KW-1185">Reference proteome</keyword>
<evidence type="ECO:0000256" key="2">
    <source>
        <dbReference type="ARBA" id="ARBA00022679"/>
    </source>
</evidence>
<sequence length="470" mass="50332">MIAFDNSFARLPDRMFTRLDPTPVAEPRMLAHNDALARLLGIDTAWLASPAAAQVLAGNTVPDGAAPLAQLYAGHQFGNWNPQLGDGRAILLGEVVGTDGLRRDIQLKGAGPTPYSRSGDGRAWLGPVLREYLVSEAMAAMGIPTTRALAAVATGESVYRETALPGAVLTRVAASHIRVGSFQVHAARQDTDALRALADHVIARHYPNADGIPGLLDAVVTAQASLIARWMGAGFIHGVMNTDNMAISGETIDYGPCAFMDAYDPQQVFSSIDRQGRYAYANQPGIALWNIAQLATALIPLMPDQDAAVDDFTTRINRFSDLYQSAWLQVFGAKIGIADAGAKDADLIQRLLTLMAESGADFTQTFADLATTDLPDGITDRDAFARWADDWHDRRSPDHAALMDRANPRIIPRNHRVEEVIAAAVAGNMAPFDTLLRAVTAPYAPLDAERADLAAPPTPAEIVTATFCGT</sequence>
<dbReference type="PANTHER" id="PTHR32057">
    <property type="entry name" value="PROTEIN ADENYLYLTRANSFERASE SELO, MITOCHONDRIAL"/>
    <property type="match status" value="1"/>
</dbReference>
<dbReference type="NCBIfam" id="NF000658">
    <property type="entry name" value="PRK00029.1"/>
    <property type="match status" value="1"/>
</dbReference>
<feature type="binding site" evidence="8">
    <location>
        <position position="253"/>
    </location>
    <ligand>
        <name>ATP</name>
        <dbReference type="ChEBI" id="CHEBI:30616"/>
    </ligand>
</feature>
<evidence type="ECO:0000256" key="3">
    <source>
        <dbReference type="ARBA" id="ARBA00022695"/>
    </source>
</evidence>
<name>A0A1M4U2A8_LOKAT</name>
<evidence type="ECO:0000256" key="1">
    <source>
        <dbReference type="ARBA" id="ARBA00009747"/>
    </source>
</evidence>
<feature type="active site" description="Proton acceptor" evidence="8">
    <location>
        <position position="243"/>
    </location>
</feature>
<feature type="binding site" evidence="8">
    <location>
        <position position="120"/>
    </location>
    <ligand>
        <name>ATP</name>
        <dbReference type="ChEBI" id="CHEBI:30616"/>
    </ligand>
</feature>
<dbReference type="GO" id="GO:0070733">
    <property type="term" value="F:AMPylase activity"/>
    <property type="evidence" value="ECO:0007669"/>
    <property type="project" value="UniProtKB-EC"/>
</dbReference>
<organism evidence="9 10">
    <name type="scientific">Loktanella atrilutea</name>
    <dbReference type="NCBI Taxonomy" id="366533"/>
    <lineage>
        <taxon>Bacteria</taxon>
        <taxon>Pseudomonadati</taxon>
        <taxon>Pseudomonadota</taxon>
        <taxon>Alphaproteobacteria</taxon>
        <taxon>Rhodobacterales</taxon>
        <taxon>Roseobacteraceae</taxon>
        <taxon>Loktanella</taxon>
    </lineage>
</organism>
<dbReference type="RefSeq" id="WP_072855659.1">
    <property type="nucleotide sequence ID" value="NZ_FQUE01000001.1"/>
</dbReference>
<keyword evidence="2 8" id="KW-0808">Transferase</keyword>
<dbReference type="EMBL" id="FQUE01000001">
    <property type="protein sequence ID" value="SHE50879.1"/>
    <property type="molecule type" value="Genomic_DNA"/>
</dbReference>
<evidence type="ECO:0000256" key="7">
    <source>
        <dbReference type="ARBA" id="ARBA00022842"/>
    </source>
</evidence>
<feature type="binding site" evidence="8">
    <location>
        <position position="108"/>
    </location>
    <ligand>
        <name>ATP</name>
        <dbReference type="ChEBI" id="CHEBI:30616"/>
    </ligand>
</feature>
<feature type="binding site" evidence="8">
    <location>
        <position position="253"/>
    </location>
    <ligand>
        <name>Mg(2+)</name>
        <dbReference type="ChEBI" id="CHEBI:18420"/>
    </ligand>
</feature>
<gene>
    <name evidence="8" type="primary">ydiU</name>
    <name evidence="8" type="synonym">selO</name>
    <name evidence="9" type="ORF">SAMN05444339_101574</name>
</gene>